<dbReference type="PROSITE" id="PS50110">
    <property type="entry name" value="RESPONSE_REGULATORY"/>
    <property type="match status" value="1"/>
</dbReference>
<dbReference type="Pfam" id="PF13545">
    <property type="entry name" value="HTH_Crp_2"/>
    <property type="match status" value="1"/>
</dbReference>
<keyword evidence="2" id="KW-0238">DNA-binding</keyword>
<dbReference type="EMBL" id="UOFQ01000019">
    <property type="protein sequence ID" value="VAW85212.1"/>
    <property type="molecule type" value="Genomic_DNA"/>
</dbReference>
<feature type="domain" description="Cyclic nucleotide-binding" evidence="4">
    <location>
        <begin position="338"/>
        <end position="458"/>
    </location>
</feature>
<dbReference type="SUPFAM" id="SSF51206">
    <property type="entry name" value="cAMP-binding domain-like"/>
    <property type="match status" value="1"/>
</dbReference>
<evidence type="ECO:0000256" key="1">
    <source>
        <dbReference type="ARBA" id="ARBA00023015"/>
    </source>
</evidence>
<proteinExistence type="predicted"/>
<dbReference type="Pfam" id="PF00072">
    <property type="entry name" value="Response_reg"/>
    <property type="match status" value="1"/>
</dbReference>
<dbReference type="SUPFAM" id="SSF46785">
    <property type="entry name" value="Winged helix' DNA-binding domain"/>
    <property type="match status" value="1"/>
</dbReference>
<dbReference type="InterPro" id="IPR050397">
    <property type="entry name" value="Env_Response_Regulators"/>
</dbReference>
<dbReference type="Gene3D" id="3.40.50.2300">
    <property type="match status" value="1"/>
</dbReference>
<evidence type="ECO:0000259" key="5">
    <source>
        <dbReference type="PROSITE" id="PS50110"/>
    </source>
</evidence>
<dbReference type="SMART" id="SM00100">
    <property type="entry name" value="cNMP"/>
    <property type="match status" value="1"/>
</dbReference>
<dbReference type="InterPro" id="IPR018490">
    <property type="entry name" value="cNMP-bd_dom_sf"/>
</dbReference>
<dbReference type="Pfam" id="PF00027">
    <property type="entry name" value="cNMP_binding"/>
    <property type="match status" value="1"/>
</dbReference>
<dbReference type="PROSITE" id="PS00889">
    <property type="entry name" value="CNMP_BINDING_2"/>
    <property type="match status" value="1"/>
</dbReference>
<evidence type="ECO:0000256" key="3">
    <source>
        <dbReference type="ARBA" id="ARBA00023163"/>
    </source>
</evidence>
<dbReference type="GO" id="GO:0003677">
    <property type="term" value="F:DNA binding"/>
    <property type="evidence" value="ECO:0007669"/>
    <property type="project" value="UniProtKB-KW"/>
</dbReference>
<keyword evidence="3" id="KW-0804">Transcription</keyword>
<dbReference type="InterPro" id="IPR012318">
    <property type="entry name" value="HTH_CRP"/>
</dbReference>
<dbReference type="PROSITE" id="PS50042">
    <property type="entry name" value="CNMP_BINDING_3"/>
    <property type="match status" value="1"/>
</dbReference>
<dbReference type="SUPFAM" id="SSF52172">
    <property type="entry name" value="CheY-like"/>
    <property type="match status" value="1"/>
</dbReference>
<dbReference type="Gene3D" id="1.10.10.10">
    <property type="entry name" value="Winged helix-like DNA-binding domain superfamily/Winged helix DNA-binding domain"/>
    <property type="match status" value="1"/>
</dbReference>
<dbReference type="CDD" id="cd00038">
    <property type="entry name" value="CAP_ED"/>
    <property type="match status" value="1"/>
</dbReference>
<dbReference type="PROSITE" id="PS51063">
    <property type="entry name" value="HTH_CRP_2"/>
    <property type="match status" value="1"/>
</dbReference>
<organism evidence="7">
    <name type="scientific">hydrothermal vent metagenome</name>
    <dbReference type="NCBI Taxonomy" id="652676"/>
    <lineage>
        <taxon>unclassified sequences</taxon>
        <taxon>metagenomes</taxon>
        <taxon>ecological metagenomes</taxon>
    </lineage>
</organism>
<keyword evidence="1" id="KW-0805">Transcription regulation</keyword>
<evidence type="ECO:0000256" key="2">
    <source>
        <dbReference type="ARBA" id="ARBA00023125"/>
    </source>
</evidence>
<feature type="non-terminal residue" evidence="7">
    <location>
        <position position="1"/>
    </location>
</feature>
<dbReference type="GO" id="GO:0005829">
    <property type="term" value="C:cytosol"/>
    <property type="evidence" value="ECO:0007669"/>
    <property type="project" value="TreeGrafter"/>
</dbReference>
<dbReference type="InterPro" id="IPR018488">
    <property type="entry name" value="cNMP-bd_CS"/>
</dbReference>
<dbReference type="InterPro" id="IPR036390">
    <property type="entry name" value="WH_DNA-bd_sf"/>
</dbReference>
<reference evidence="7" key="1">
    <citation type="submission" date="2018-06" db="EMBL/GenBank/DDBJ databases">
        <authorList>
            <person name="Zhirakovskaya E."/>
        </authorList>
    </citation>
    <scope>NUCLEOTIDE SEQUENCE</scope>
</reference>
<evidence type="ECO:0000313" key="7">
    <source>
        <dbReference type="EMBL" id="VAW85212.1"/>
    </source>
</evidence>
<dbReference type="PANTHER" id="PTHR24567:SF74">
    <property type="entry name" value="HTH-TYPE TRANSCRIPTIONAL REGULATOR ARCR"/>
    <property type="match status" value="1"/>
</dbReference>
<dbReference type="AlphaFoldDB" id="A0A3B0ZCG1"/>
<dbReference type="InterPro" id="IPR000595">
    <property type="entry name" value="cNMP-bd_dom"/>
</dbReference>
<dbReference type="InterPro" id="IPR036388">
    <property type="entry name" value="WH-like_DNA-bd_sf"/>
</dbReference>
<name>A0A3B0ZCG1_9ZZZZ</name>
<evidence type="ECO:0000259" key="6">
    <source>
        <dbReference type="PROSITE" id="PS51063"/>
    </source>
</evidence>
<gene>
    <name evidence="7" type="ORF">MNBD_GAMMA17-1839</name>
</gene>
<protein>
    <submittedName>
        <fullName evidence="7">cAMP-binding proteins - catabolite gene activator and regulatory subunit of cAMP-dependent protein kinases</fullName>
    </submittedName>
</protein>
<dbReference type="GO" id="GO:0003700">
    <property type="term" value="F:DNA-binding transcription factor activity"/>
    <property type="evidence" value="ECO:0007669"/>
    <property type="project" value="TreeGrafter"/>
</dbReference>
<dbReference type="PRINTS" id="PR00103">
    <property type="entry name" value="CAMPKINASE"/>
</dbReference>
<feature type="domain" description="HTH crp-type" evidence="6">
    <location>
        <begin position="472"/>
        <end position="541"/>
    </location>
</feature>
<dbReference type="InterPro" id="IPR001789">
    <property type="entry name" value="Sig_transdc_resp-reg_receiver"/>
</dbReference>
<dbReference type="InterPro" id="IPR014710">
    <property type="entry name" value="RmlC-like_jellyroll"/>
</dbReference>
<sequence length="547" mass="62535">TKVAIIDDDSDYLAQISLLIDENLACDLFTSASQALSSIQSHDIKNRDFTQKYARQLKAGLNINGGPDTTIDQLHHFVYDEQRFNQFSVMVIDYAMPEMNGIDLCKQVQNPYIKKILITGKADTAVAIEAFNQGLIDQFIRKEEKNIEAHLNMAINKLSHQYFSECYSAKDDALSQERPYLFDQTFIEWFDQLCKTHKIVEYYLWGRRAIKGFLLVDNKGDYKILLIKRAQHEKPSHESTLNKTHASKIILLDSGDGALSINDRDHNNQHHVYPAKKIGNYYYALVKPDELPQSEIEDISYSYKQFLTKFHARPALNIANHAIEPDLSKNRYLANIQLFSELEIEELSVIMRGATHAITPKNTNIIFQGDTSNSMFLIISGKVRVYLKNDQNQEVTLNYLETGDFFGELAMIDEQPRSASVMSLTECELLILSSETLQYILNKYPKINQKVIRTLAKRMRNLTSKVETLALMGVYERVAKTLTDLATNKDGMMVIKPKPTHKDISNMIGASREMVTRVMSEMALKGHLTKDENCIIIEHEFTVPRKA</sequence>
<evidence type="ECO:0000259" key="4">
    <source>
        <dbReference type="PROSITE" id="PS50042"/>
    </source>
</evidence>
<feature type="domain" description="Response regulatory" evidence="5">
    <location>
        <begin position="2"/>
        <end position="157"/>
    </location>
</feature>
<dbReference type="InterPro" id="IPR011006">
    <property type="entry name" value="CheY-like_superfamily"/>
</dbReference>
<dbReference type="PANTHER" id="PTHR24567">
    <property type="entry name" value="CRP FAMILY TRANSCRIPTIONAL REGULATORY PROTEIN"/>
    <property type="match status" value="1"/>
</dbReference>
<accession>A0A3B0ZCG1</accession>
<dbReference type="GO" id="GO:0000160">
    <property type="term" value="P:phosphorelay signal transduction system"/>
    <property type="evidence" value="ECO:0007669"/>
    <property type="project" value="InterPro"/>
</dbReference>
<dbReference type="Gene3D" id="2.60.120.10">
    <property type="entry name" value="Jelly Rolls"/>
    <property type="match status" value="1"/>
</dbReference>